<feature type="transmembrane region" description="Helical" evidence="2">
    <location>
        <begin position="286"/>
        <end position="304"/>
    </location>
</feature>
<dbReference type="EMBL" id="KN822972">
    <property type="protein sequence ID" value="KIO30449.1"/>
    <property type="molecule type" value="Genomic_DNA"/>
</dbReference>
<protein>
    <submittedName>
        <fullName evidence="3">Uncharacterized protein</fullName>
    </submittedName>
</protein>
<feature type="transmembrane region" description="Helical" evidence="2">
    <location>
        <begin position="214"/>
        <end position="235"/>
    </location>
</feature>
<feature type="transmembrane region" description="Helical" evidence="2">
    <location>
        <begin position="121"/>
        <end position="144"/>
    </location>
</feature>
<keyword evidence="2" id="KW-0812">Transmembrane</keyword>
<keyword evidence="4" id="KW-1185">Reference proteome</keyword>
<dbReference type="AlphaFoldDB" id="A0A0C3QRL5"/>
<dbReference type="InterPro" id="IPR010640">
    <property type="entry name" value="Low_temperature_requirement_A"/>
</dbReference>
<dbReference type="PANTHER" id="PTHR42101:SF1">
    <property type="entry name" value="LOW TEMPERATURE REQUIREMENT A"/>
    <property type="match status" value="1"/>
</dbReference>
<feature type="region of interest" description="Disordered" evidence="1">
    <location>
        <begin position="23"/>
        <end position="57"/>
    </location>
</feature>
<evidence type="ECO:0000313" key="3">
    <source>
        <dbReference type="EMBL" id="KIO30449.1"/>
    </source>
</evidence>
<gene>
    <name evidence="3" type="ORF">M407DRAFT_154030</name>
</gene>
<feature type="transmembrane region" description="Helical" evidence="2">
    <location>
        <begin position="316"/>
        <end position="335"/>
    </location>
</feature>
<dbReference type="PANTHER" id="PTHR42101">
    <property type="entry name" value="CHROMOSOME 16, WHOLE GENOME SHOTGUN SEQUENCE"/>
    <property type="match status" value="1"/>
</dbReference>
<name>A0A0C3QRL5_9AGAM</name>
<keyword evidence="2" id="KW-0472">Membrane</keyword>
<accession>A0A0C3QRL5</accession>
<evidence type="ECO:0000256" key="2">
    <source>
        <dbReference type="SAM" id="Phobius"/>
    </source>
</evidence>
<dbReference type="Pfam" id="PF06772">
    <property type="entry name" value="LtrA"/>
    <property type="match status" value="1"/>
</dbReference>
<feature type="transmembrane region" description="Helical" evidence="2">
    <location>
        <begin position="506"/>
        <end position="528"/>
    </location>
</feature>
<reference evidence="4" key="2">
    <citation type="submission" date="2015-01" db="EMBL/GenBank/DDBJ databases">
        <title>Evolutionary Origins and Diversification of the Mycorrhizal Mutualists.</title>
        <authorList>
            <consortium name="DOE Joint Genome Institute"/>
            <consortium name="Mycorrhizal Genomics Consortium"/>
            <person name="Kohler A."/>
            <person name="Kuo A."/>
            <person name="Nagy L.G."/>
            <person name="Floudas D."/>
            <person name="Copeland A."/>
            <person name="Barry K.W."/>
            <person name="Cichocki N."/>
            <person name="Veneault-Fourrey C."/>
            <person name="LaButti K."/>
            <person name="Lindquist E.A."/>
            <person name="Lipzen A."/>
            <person name="Lundell T."/>
            <person name="Morin E."/>
            <person name="Murat C."/>
            <person name="Riley R."/>
            <person name="Ohm R."/>
            <person name="Sun H."/>
            <person name="Tunlid A."/>
            <person name="Henrissat B."/>
            <person name="Grigoriev I.V."/>
            <person name="Hibbett D.S."/>
            <person name="Martin F."/>
        </authorList>
    </citation>
    <scope>NUCLEOTIDE SEQUENCE [LARGE SCALE GENOMIC DNA]</scope>
    <source>
        <strain evidence="4">MUT 4182</strain>
    </source>
</reference>
<evidence type="ECO:0000313" key="4">
    <source>
        <dbReference type="Proteomes" id="UP000054248"/>
    </source>
</evidence>
<keyword evidence="2" id="KW-1133">Transmembrane helix</keyword>
<reference evidence="3 4" key="1">
    <citation type="submission" date="2014-04" db="EMBL/GenBank/DDBJ databases">
        <authorList>
            <consortium name="DOE Joint Genome Institute"/>
            <person name="Kuo A."/>
            <person name="Girlanda M."/>
            <person name="Perotto S."/>
            <person name="Kohler A."/>
            <person name="Nagy L.G."/>
            <person name="Floudas D."/>
            <person name="Copeland A."/>
            <person name="Barry K.W."/>
            <person name="Cichocki N."/>
            <person name="Veneault-Fourrey C."/>
            <person name="LaButti K."/>
            <person name="Lindquist E.A."/>
            <person name="Lipzen A."/>
            <person name="Lundell T."/>
            <person name="Morin E."/>
            <person name="Murat C."/>
            <person name="Sun H."/>
            <person name="Tunlid A."/>
            <person name="Henrissat B."/>
            <person name="Grigoriev I.V."/>
            <person name="Hibbett D.S."/>
            <person name="Martin F."/>
            <person name="Nordberg H.P."/>
            <person name="Cantor M.N."/>
            <person name="Hua S.X."/>
        </authorList>
    </citation>
    <scope>NUCLEOTIDE SEQUENCE [LARGE SCALE GENOMIC DNA]</scope>
    <source>
        <strain evidence="3 4">MUT 4182</strain>
    </source>
</reference>
<dbReference type="HOGENOM" id="CLU_021492_0_0_1"/>
<feature type="transmembrane region" description="Helical" evidence="2">
    <location>
        <begin position="183"/>
        <end position="202"/>
    </location>
</feature>
<proteinExistence type="predicted"/>
<dbReference type="STRING" id="1051891.A0A0C3QRL5"/>
<feature type="transmembrane region" description="Helical" evidence="2">
    <location>
        <begin position="247"/>
        <end position="265"/>
    </location>
</feature>
<evidence type="ECO:0000256" key="1">
    <source>
        <dbReference type="SAM" id="MobiDB-lite"/>
    </source>
</evidence>
<feature type="transmembrane region" description="Helical" evidence="2">
    <location>
        <begin position="540"/>
        <end position="561"/>
    </location>
</feature>
<sequence length="574" mass="64968">MPFGFFKGIAADVKLSEDEYVKNEKERSVPFSVNPFREPQVTKQEGESNSEEESERPPEWLELAGDLAWTASFSSLTSNTTVTEPISVWNYAVFFALTWHLWATQTTYDIKYYTNDWWHRALFASQLGIYAILAAFSGSFNVGWEVDSDAMDPFVGNNTALTGQAIRQNEVNSMTKSFRGVNIILFLSRLLLLAQYLRVIWYRRKSKQFWTWRFYLPPASTFVAALIFLGCFIMIKGSDGSKSVAVTQLSLWALAIAMQVLASAITPEDDETILKSKATMAPRLSTLTVIILGEGLNGICGTLRHSINSLGLTPTMVGEVIAILLVLYFIWLLYFDGFRIKNSTSRALDELWLWSHFPLHLSLIMMLEGIKNIFLFGNVTGASTILLEAIGEVITYNQQTQEWPDHPRLEGLLLPLKMSWQQEVLDLDATIANAPDDDGVAAWAQLIRWLYTGVHGVYLLFNEEPDPEAEFKFTSYSSNNDTTIYNDFFQDDDASDPDWFTRYNELMAYTGHWLVAVSGTLLICMAIVNVMQRHPRNRFAWGYALNRAAIGIILVLVGGSTSNLQGSETWLYWM</sequence>
<organism evidence="3 4">
    <name type="scientific">Tulasnella calospora MUT 4182</name>
    <dbReference type="NCBI Taxonomy" id="1051891"/>
    <lineage>
        <taxon>Eukaryota</taxon>
        <taxon>Fungi</taxon>
        <taxon>Dikarya</taxon>
        <taxon>Basidiomycota</taxon>
        <taxon>Agaricomycotina</taxon>
        <taxon>Agaricomycetes</taxon>
        <taxon>Cantharellales</taxon>
        <taxon>Tulasnellaceae</taxon>
        <taxon>Tulasnella</taxon>
    </lineage>
</organism>
<dbReference type="OrthoDB" id="3198598at2759"/>
<dbReference type="Proteomes" id="UP000054248">
    <property type="component" value="Unassembled WGS sequence"/>
</dbReference>